<dbReference type="AlphaFoldDB" id="E6QV72"/>
<dbReference type="PANTHER" id="PTHR33558">
    <property type="entry name" value="GLUTAREDOXIN-LIKE PROTEIN C5ORF63 HOMOLOG"/>
    <property type="match status" value="1"/>
</dbReference>
<dbReference type="InterPro" id="IPR036249">
    <property type="entry name" value="Thioredoxin-like_sf"/>
</dbReference>
<dbReference type="Pfam" id="PF05768">
    <property type="entry name" value="Glrx-like"/>
    <property type="match status" value="1"/>
</dbReference>
<accession>E6QV72</accession>
<dbReference type="PANTHER" id="PTHR33558:SF1">
    <property type="entry name" value="GLUTAREDOXIN-LIKE PROTEIN C5ORF63 HOMOLOG"/>
    <property type="match status" value="1"/>
</dbReference>
<name>E6QV72_9ZZZZ</name>
<dbReference type="InterPro" id="IPR008554">
    <property type="entry name" value="Glutaredoxin-like"/>
</dbReference>
<dbReference type="InterPro" id="IPR052565">
    <property type="entry name" value="Glutaredoxin-like_YDR286C"/>
</dbReference>
<gene>
    <name evidence="1" type="ORF">CARN7_1957</name>
</gene>
<evidence type="ECO:0000313" key="1">
    <source>
        <dbReference type="EMBL" id="CBI11145.1"/>
    </source>
</evidence>
<proteinExistence type="predicted"/>
<reference evidence="1" key="1">
    <citation type="submission" date="2009-10" db="EMBL/GenBank/DDBJ databases">
        <title>Diversity of trophic interactions inside an arsenic-rich microbial ecosystem.</title>
        <authorList>
            <person name="Bertin P.N."/>
            <person name="Heinrich-Salmeron A."/>
            <person name="Pelletier E."/>
            <person name="Goulhen-Chollet F."/>
            <person name="Arsene-Ploetze F."/>
            <person name="Gallien S."/>
            <person name="Calteau A."/>
            <person name="Vallenet D."/>
            <person name="Casiot C."/>
            <person name="Chane-Woon-Ming B."/>
            <person name="Giloteaux L."/>
            <person name="Barakat M."/>
            <person name="Bonnefoy V."/>
            <person name="Bruneel O."/>
            <person name="Chandler M."/>
            <person name="Cleiss J."/>
            <person name="Duran R."/>
            <person name="Elbaz-Poulichet F."/>
            <person name="Fonknechten N."/>
            <person name="Lauga B."/>
            <person name="Mornico D."/>
            <person name="Ortet P."/>
            <person name="Schaeffer C."/>
            <person name="Siguier P."/>
            <person name="Alexander Thil Smith A."/>
            <person name="Van Dorsselaer A."/>
            <person name="Weissenbach J."/>
            <person name="Medigue C."/>
            <person name="Le Paslier D."/>
        </authorList>
    </citation>
    <scope>NUCLEOTIDE SEQUENCE</scope>
</reference>
<dbReference type="SUPFAM" id="SSF52833">
    <property type="entry name" value="Thioredoxin-like"/>
    <property type="match status" value="1"/>
</dbReference>
<organism evidence="1">
    <name type="scientific">mine drainage metagenome</name>
    <dbReference type="NCBI Taxonomy" id="410659"/>
    <lineage>
        <taxon>unclassified sequences</taxon>
        <taxon>metagenomes</taxon>
        <taxon>ecological metagenomes</taxon>
    </lineage>
</organism>
<dbReference type="Gene3D" id="3.40.30.10">
    <property type="entry name" value="Glutaredoxin"/>
    <property type="match status" value="1"/>
</dbReference>
<protein>
    <submittedName>
        <fullName evidence="1">Putative glutaredoxin 2</fullName>
    </submittedName>
</protein>
<comment type="caution">
    <text evidence="1">The sequence shown here is derived from an EMBL/GenBank/DDBJ whole genome shotgun (WGS) entry which is preliminary data.</text>
</comment>
<sequence>MTPLSEPAISLTVYLRPYCHLCHDLLEGLRPFQARHALRITTVDIDSDPALEGRYGEWIPVLCDADGQEICHHFLDERALTAYLAKIR</sequence>
<dbReference type="EMBL" id="CABR01000124">
    <property type="protein sequence ID" value="CBI11145.1"/>
    <property type="molecule type" value="Genomic_DNA"/>
</dbReference>